<feature type="transmembrane region" description="Helical" evidence="7">
    <location>
        <begin position="124"/>
        <end position="145"/>
    </location>
</feature>
<feature type="transmembrane region" description="Helical" evidence="7">
    <location>
        <begin position="411"/>
        <end position="430"/>
    </location>
</feature>
<feature type="transmembrane region" description="Helical" evidence="7">
    <location>
        <begin position="437"/>
        <end position="453"/>
    </location>
</feature>
<sequence length="454" mass="48268">MTMADDAILSEPGFELPAPTFAEATKVFAKIGLLSFGGPAGQIALMHRILVDEKRWLDEPRFLHALNYCMLLPGPEAMQLATYSGWLLHGVRGGLVAGLLFVLPGAVVITLLSAIYLLLGDASLVQGLLFGLKAAVLAVVLEALIKVSKRALKNGFMVALAVAAFVTIAFLKVPFPMIIAVAALCGAAGHFWMSRPAIGAEPEEAPQPITVMPEWTQPSWRRFLTTLTVWLAIWFVPLAVLHMTLGGANVFAAESLFFSKMAAVTFGGAYAVLAYVAQQAVEVYGWLKPDEMLTGLGLAETTPGPLILVLVFVGFLGGARLSGLEPLTGGLAGALVTLWFTFVPCFLWIFVGAPFVETVRNIRWLAGALSAVTVAVVGIIANLAVWFSLHVLFGHVGEWKVGPFTLPVPDFSSLDIAAGVIAIAAGVALIRWHANMITVLVAAALAGMVWTLVK</sequence>
<feature type="transmembrane region" description="Helical" evidence="7">
    <location>
        <begin position="177"/>
        <end position="193"/>
    </location>
</feature>
<feature type="transmembrane region" description="Helical" evidence="7">
    <location>
        <begin position="364"/>
        <end position="391"/>
    </location>
</feature>
<feature type="transmembrane region" description="Helical" evidence="7">
    <location>
        <begin position="152"/>
        <end position="171"/>
    </location>
</feature>
<dbReference type="PANTHER" id="PTHR33567">
    <property type="entry name" value="CHROMATE ION TRANSPORTER (EUROFUNG)"/>
    <property type="match status" value="1"/>
</dbReference>
<accession>A0A7C9V8M3</accession>
<keyword evidence="4 7" id="KW-0812">Transmembrane</keyword>
<evidence type="ECO:0000256" key="3">
    <source>
        <dbReference type="ARBA" id="ARBA00022475"/>
    </source>
</evidence>
<evidence type="ECO:0000256" key="6">
    <source>
        <dbReference type="ARBA" id="ARBA00023136"/>
    </source>
</evidence>
<feature type="transmembrane region" description="Helical" evidence="7">
    <location>
        <begin position="257"/>
        <end position="277"/>
    </location>
</feature>
<evidence type="ECO:0000256" key="2">
    <source>
        <dbReference type="ARBA" id="ARBA00005262"/>
    </source>
</evidence>
<name>A0A7C9V8M3_9HYPH</name>
<reference evidence="8 9" key="1">
    <citation type="submission" date="2020-02" db="EMBL/GenBank/DDBJ databases">
        <title>Genome sequence of the type strain CGMCC 1.15528 of Mesorhizobium zhangyense.</title>
        <authorList>
            <person name="Gao J."/>
            <person name="Sun J."/>
        </authorList>
    </citation>
    <scope>NUCLEOTIDE SEQUENCE [LARGE SCALE GENOMIC DNA]</scope>
    <source>
        <strain evidence="8 9">CGMCC 1.15528</strain>
    </source>
</reference>
<feature type="transmembrane region" description="Helical" evidence="7">
    <location>
        <begin position="331"/>
        <end position="352"/>
    </location>
</feature>
<keyword evidence="9" id="KW-1185">Reference proteome</keyword>
<feature type="transmembrane region" description="Helical" evidence="7">
    <location>
        <begin position="223"/>
        <end position="245"/>
    </location>
</feature>
<evidence type="ECO:0000256" key="5">
    <source>
        <dbReference type="ARBA" id="ARBA00022989"/>
    </source>
</evidence>
<feature type="transmembrane region" description="Helical" evidence="7">
    <location>
        <begin position="95"/>
        <end position="118"/>
    </location>
</feature>
<dbReference type="RefSeq" id="WP_165116688.1">
    <property type="nucleotide sequence ID" value="NZ_JAAKZG010000003.1"/>
</dbReference>
<evidence type="ECO:0000256" key="1">
    <source>
        <dbReference type="ARBA" id="ARBA00004651"/>
    </source>
</evidence>
<dbReference type="GO" id="GO:0015109">
    <property type="term" value="F:chromate transmembrane transporter activity"/>
    <property type="evidence" value="ECO:0007669"/>
    <property type="project" value="InterPro"/>
</dbReference>
<gene>
    <name evidence="8" type="primary">chrA</name>
    <name evidence="8" type="ORF">G6N74_09735</name>
</gene>
<comment type="subcellular location">
    <subcellularLocation>
        <location evidence="1">Cell membrane</location>
        <topology evidence="1">Multi-pass membrane protein</topology>
    </subcellularLocation>
</comment>
<dbReference type="NCBIfam" id="TIGR00937">
    <property type="entry name" value="2A51"/>
    <property type="match status" value="1"/>
</dbReference>
<evidence type="ECO:0000256" key="4">
    <source>
        <dbReference type="ARBA" id="ARBA00022692"/>
    </source>
</evidence>
<organism evidence="8 9">
    <name type="scientific">Mesorhizobium zhangyense</name>
    <dbReference type="NCBI Taxonomy" id="1776730"/>
    <lineage>
        <taxon>Bacteria</taxon>
        <taxon>Pseudomonadati</taxon>
        <taxon>Pseudomonadota</taxon>
        <taxon>Alphaproteobacteria</taxon>
        <taxon>Hyphomicrobiales</taxon>
        <taxon>Phyllobacteriaceae</taxon>
        <taxon>Mesorhizobium</taxon>
    </lineage>
</organism>
<dbReference type="EMBL" id="JAAKZG010000003">
    <property type="protein sequence ID" value="NGN41346.1"/>
    <property type="molecule type" value="Genomic_DNA"/>
</dbReference>
<protein>
    <submittedName>
        <fullName evidence="8">Chromate efflux transporter</fullName>
    </submittedName>
</protein>
<keyword evidence="6 7" id="KW-0472">Membrane</keyword>
<proteinExistence type="inferred from homology"/>
<dbReference type="PANTHER" id="PTHR33567:SF3">
    <property type="entry name" value="CHROMATE ION TRANSPORTER (EUROFUNG)"/>
    <property type="match status" value="1"/>
</dbReference>
<evidence type="ECO:0000313" key="9">
    <source>
        <dbReference type="Proteomes" id="UP000481252"/>
    </source>
</evidence>
<evidence type="ECO:0000256" key="7">
    <source>
        <dbReference type="SAM" id="Phobius"/>
    </source>
</evidence>
<evidence type="ECO:0000313" key="8">
    <source>
        <dbReference type="EMBL" id="NGN41346.1"/>
    </source>
</evidence>
<dbReference type="AlphaFoldDB" id="A0A7C9V8M3"/>
<dbReference type="Pfam" id="PF02417">
    <property type="entry name" value="Chromate_transp"/>
    <property type="match status" value="2"/>
</dbReference>
<keyword evidence="3" id="KW-1003">Cell membrane</keyword>
<comment type="similarity">
    <text evidence="2">Belongs to the chromate ion transporter (CHR) (TC 2.A.51) family.</text>
</comment>
<dbReference type="GO" id="GO:0005886">
    <property type="term" value="C:plasma membrane"/>
    <property type="evidence" value="ECO:0007669"/>
    <property type="project" value="UniProtKB-SubCell"/>
</dbReference>
<dbReference type="PIRSF" id="PIRSF004810">
    <property type="entry name" value="ChrA"/>
    <property type="match status" value="1"/>
</dbReference>
<dbReference type="InterPro" id="IPR014047">
    <property type="entry name" value="Chr_Tranpt_l_chain"/>
</dbReference>
<dbReference type="Proteomes" id="UP000481252">
    <property type="component" value="Unassembled WGS sequence"/>
</dbReference>
<feature type="transmembrane region" description="Helical" evidence="7">
    <location>
        <begin position="298"/>
        <end position="319"/>
    </location>
</feature>
<dbReference type="InterPro" id="IPR003370">
    <property type="entry name" value="Chromate_transpt"/>
</dbReference>
<keyword evidence="5 7" id="KW-1133">Transmembrane helix</keyword>
<comment type="caution">
    <text evidence="8">The sequence shown here is derived from an EMBL/GenBank/DDBJ whole genome shotgun (WGS) entry which is preliminary data.</text>
</comment>